<proteinExistence type="predicted"/>
<gene>
    <name evidence="2" type="ORF">BDW42DRAFT_190365</name>
</gene>
<feature type="signal peptide" evidence="1">
    <location>
        <begin position="1"/>
        <end position="18"/>
    </location>
</feature>
<evidence type="ECO:0000256" key="1">
    <source>
        <dbReference type="SAM" id="SignalP"/>
    </source>
</evidence>
<name>A0A2J5I820_9EURO</name>
<evidence type="ECO:0000313" key="3">
    <source>
        <dbReference type="Proteomes" id="UP000235023"/>
    </source>
</evidence>
<accession>A0A2J5I820</accession>
<keyword evidence="1" id="KW-0732">Signal</keyword>
<dbReference type="EMBL" id="KZ559500">
    <property type="protein sequence ID" value="PLN86167.1"/>
    <property type="molecule type" value="Genomic_DNA"/>
</dbReference>
<organism evidence="2 3">
    <name type="scientific">Aspergillus taichungensis</name>
    <dbReference type="NCBI Taxonomy" id="482145"/>
    <lineage>
        <taxon>Eukaryota</taxon>
        <taxon>Fungi</taxon>
        <taxon>Dikarya</taxon>
        <taxon>Ascomycota</taxon>
        <taxon>Pezizomycotina</taxon>
        <taxon>Eurotiomycetes</taxon>
        <taxon>Eurotiomycetidae</taxon>
        <taxon>Eurotiales</taxon>
        <taxon>Aspergillaceae</taxon>
        <taxon>Aspergillus</taxon>
        <taxon>Aspergillus subgen. Circumdati</taxon>
    </lineage>
</organism>
<dbReference type="Proteomes" id="UP000235023">
    <property type="component" value="Unassembled WGS sequence"/>
</dbReference>
<sequence>MRARSLLLFTFSLTPVTSWTLDSSCGSAHKQGDSHALIHRGMNQAIDMAQSALTTLHALKETTQHQGQLNLFSELFPPLVSHSHHHRPPQVAHDQPIYRAMEALFGGIAALRNPSADHAIPAIKVYCNFARVHEDHVCNGPAAPGTACDTDLTKEFPISPVYTECRTGQSPSLPVLPAETFGYASPHHHEHTPIQICRGYLDRIKALPDRNFVDTTPRLLVMQPAAMDRWIFSHGPVRNTPAYFDLVLLRELVALVQRETGPSPGNNSESAPINISPDSLMHFALGSVLLQAEDHLLAKQSHPKMTSLS</sequence>
<keyword evidence="3" id="KW-1185">Reference proteome</keyword>
<evidence type="ECO:0000313" key="2">
    <source>
        <dbReference type="EMBL" id="PLN86167.1"/>
    </source>
</evidence>
<dbReference type="AlphaFoldDB" id="A0A2J5I820"/>
<feature type="chain" id="PRO_5014422869" evidence="1">
    <location>
        <begin position="19"/>
        <end position="309"/>
    </location>
</feature>
<protein>
    <submittedName>
        <fullName evidence="2">Uncharacterized protein</fullName>
    </submittedName>
</protein>
<reference evidence="3" key="1">
    <citation type="submission" date="2017-12" db="EMBL/GenBank/DDBJ databases">
        <authorList>
            <consortium name="DOE Joint Genome Institute"/>
            <person name="Mondo S.J."/>
            <person name="Kjaerbolling I."/>
            <person name="Vesth T.C."/>
            <person name="Frisvad J.C."/>
            <person name="Nybo J.L."/>
            <person name="Theobald S."/>
            <person name="Kuo A."/>
            <person name="Bowyer P."/>
            <person name="Matsuda Y."/>
            <person name="Lyhne E.K."/>
            <person name="Kogle M.E."/>
            <person name="Clum A."/>
            <person name="Lipzen A."/>
            <person name="Salamov A."/>
            <person name="Ngan C.Y."/>
            <person name="Daum C."/>
            <person name="Chiniquy J."/>
            <person name="Barry K."/>
            <person name="LaButti K."/>
            <person name="Haridas S."/>
            <person name="Simmons B.A."/>
            <person name="Magnuson J.K."/>
            <person name="Mortensen U.H."/>
            <person name="Larsen T.O."/>
            <person name="Grigoriev I.V."/>
            <person name="Baker S.E."/>
            <person name="Andersen M.R."/>
            <person name="Nordberg H.P."/>
            <person name="Cantor M.N."/>
            <person name="Hua S.X."/>
        </authorList>
    </citation>
    <scope>NUCLEOTIDE SEQUENCE [LARGE SCALE GENOMIC DNA]</scope>
    <source>
        <strain evidence="3">IBT 19404</strain>
    </source>
</reference>
<dbReference type="OrthoDB" id="10375423at2759"/>